<dbReference type="InterPro" id="IPR036097">
    <property type="entry name" value="HisK_dim/P_sf"/>
</dbReference>
<dbReference type="PANTHER" id="PTHR45436:SF5">
    <property type="entry name" value="SENSOR HISTIDINE KINASE TRCS"/>
    <property type="match status" value="1"/>
</dbReference>
<keyword evidence="16" id="KW-1185">Reference proteome</keyword>
<feature type="domain" description="HAMP" evidence="14">
    <location>
        <begin position="79"/>
        <end position="133"/>
    </location>
</feature>
<evidence type="ECO:0000256" key="7">
    <source>
        <dbReference type="ARBA" id="ARBA00022777"/>
    </source>
</evidence>
<dbReference type="InterPro" id="IPR036890">
    <property type="entry name" value="HATPase_C_sf"/>
</dbReference>
<feature type="compositionally biased region" description="Low complexity" evidence="11">
    <location>
        <begin position="355"/>
        <end position="368"/>
    </location>
</feature>
<evidence type="ECO:0000256" key="11">
    <source>
        <dbReference type="SAM" id="MobiDB-lite"/>
    </source>
</evidence>
<feature type="region of interest" description="Disordered" evidence="11">
    <location>
        <begin position="349"/>
        <end position="385"/>
    </location>
</feature>
<sequence length="385" mass="40325">MRSLPISIRARLTALYAALFLAAGAVLLGISYWLVSRHFDRTLPDDAAASALADLRGQYLLALAGTTLVSVALGWVMAGRVLRPLSEITATARRVSQDRLEDERIALGGPQDELRELADTFDAMLDRLAAAFSSQRRFVANASHELRTPLTVLRAEVEVTLADPDARMTDLRGMGETVRDAVVECEALLDGLLVLARSDAGLERREPVDLAAAAWRAAGRTDDGLAVELTVSAPEPVVIEGDPALLARMVANLVENAVRHNVPGGWATVDVHVRAGGAEVVVANSGAPVPVASAARLLEPFQRLARRGDGPPGAGLGLSIVRSVAEAHGGAVELEPRPGGGLRVTVRLPATWSEATPGPAPAANAADPAGRRPDGDTLPVAAARS</sequence>
<feature type="transmembrane region" description="Helical" evidence="12">
    <location>
        <begin position="59"/>
        <end position="78"/>
    </location>
</feature>
<protein>
    <recommendedName>
        <fullName evidence="3">histidine kinase</fullName>
        <ecNumber evidence="3">2.7.13.3</ecNumber>
    </recommendedName>
</protein>
<dbReference type="SUPFAM" id="SSF158472">
    <property type="entry name" value="HAMP domain-like"/>
    <property type="match status" value="1"/>
</dbReference>
<dbReference type="PANTHER" id="PTHR45436">
    <property type="entry name" value="SENSOR HISTIDINE KINASE YKOH"/>
    <property type="match status" value="1"/>
</dbReference>
<dbReference type="InterPro" id="IPR050428">
    <property type="entry name" value="TCS_sensor_his_kinase"/>
</dbReference>
<evidence type="ECO:0000256" key="6">
    <source>
        <dbReference type="ARBA" id="ARBA00022692"/>
    </source>
</evidence>
<dbReference type="SMART" id="SM00304">
    <property type="entry name" value="HAMP"/>
    <property type="match status" value="1"/>
</dbReference>
<keyword evidence="9" id="KW-0902">Two-component regulatory system</keyword>
<evidence type="ECO:0000256" key="12">
    <source>
        <dbReference type="SAM" id="Phobius"/>
    </source>
</evidence>
<dbReference type="InterPro" id="IPR003661">
    <property type="entry name" value="HisK_dim/P_dom"/>
</dbReference>
<keyword evidence="5 15" id="KW-0808">Transferase</keyword>
<evidence type="ECO:0000256" key="5">
    <source>
        <dbReference type="ARBA" id="ARBA00022679"/>
    </source>
</evidence>
<dbReference type="AlphaFoldDB" id="A0A9E6XVG8"/>
<evidence type="ECO:0000313" key="16">
    <source>
        <dbReference type="Proteomes" id="UP001162834"/>
    </source>
</evidence>
<evidence type="ECO:0000256" key="8">
    <source>
        <dbReference type="ARBA" id="ARBA00022989"/>
    </source>
</evidence>
<gene>
    <name evidence="15" type="primary">sasA_6</name>
    <name evidence="15" type="ORF">DSM104329_01534</name>
</gene>
<name>A0A9E6XVG8_9ACTN</name>
<evidence type="ECO:0000256" key="3">
    <source>
        <dbReference type="ARBA" id="ARBA00012438"/>
    </source>
</evidence>
<dbReference type="Gene3D" id="1.10.287.130">
    <property type="match status" value="1"/>
</dbReference>
<proteinExistence type="predicted"/>
<dbReference type="InterPro" id="IPR003594">
    <property type="entry name" value="HATPase_dom"/>
</dbReference>
<dbReference type="KEGG" id="sbae:DSM104329_01534"/>
<organism evidence="15 16">
    <name type="scientific">Capillimicrobium parvum</name>
    <dbReference type="NCBI Taxonomy" id="2884022"/>
    <lineage>
        <taxon>Bacteria</taxon>
        <taxon>Bacillati</taxon>
        <taxon>Actinomycetota</taxon>
        <taxon>Thermoleophilia</taxon>
        <taxon>Solirubrobacterales</taxon>
        <taxon>Capillimicrobiaceae</taxon>
        <taxon>Capillimicrobium</taxon>
    </lineage>
</organism>
<feature type="transmembrane region" description="Helical" evidence="12">
    <location>
        <begin position="12"/>
        <end position="35"/>
    </location>
</feature>
<keyword evidence="10 12" id="KW-0472">Membrane</keyword>
<dbReference type="EMBL" id="CP087164">
    <property type="protein sequence ID" value="UGS35149.1"/>
    <property type="molecule type" value="Genomic_DNA"/>
</dbReference>
<evidence type="ECO:0000256" key="1">
    <source>
        <dbReference type="ARBA" id="ARBA00000085"/>
    </source>
</evidence>
<evidence type="ECO:0000313" key="15">
    <source>
        <dbReference type="EMBL" id="UGS35149.1"/>
    </source>
</evidence>
<dbReference type="PRINTS" id="PR00344">
    <property type="entry name" value="BCTRLSENSOR"/>
</dbReference>
<evidence type="ECO:0000256" key="4">
    <source>
        <dbReference type="ARBA" id="ARBA00022553"/>
    </source>
</evidence>
<reference evidence="15" key="1">
    <citation type="journal article" date="2022" name="Int. J. Syst. Evol. Microbiol.">
        <title>Pseudomonas aegrilactucae sp. nov. and Pseudomonas morbosilactucae sp. nov., pathogens causing bacterial rot of lettuce in Japan.</title>
        <authorList>
            <person name="Sawada H."/>
            <person name="Fujikawa T."/>
            <person name="Satou M."/>
        </authorList>
    </citation>
    <scope>NUCLEOTIDE SEQUENCE</scope>
    <source>
        <strain evidence="15">0166_1</strain>
    </source>
</reference>
<dbReference type="Pfam" id="PF00512">
    <property type="entry name" value="HisKA"/>
    <property type="match status" value="1"/>
</dbReference>
<dbReference type="Gene3D" id="3.30.565.10">
    <property type="entry name" value="Histidine kinase-like ATPase, C-terminal domain"/>
    <property type="match status" value="1"/>
</dbReference>
<feature type="domain" description="Histidine kinase" evidence="13">
    <location>
        <begin position="141"/>
        <end position="352"/>
    </location>
</feature>
<keyword evidence="6 12" id="KW-0812">Transmembrane</keyword>
<dbReference type="SMART" id="SM00387">
    <property type="entry name" value="HATPase_c"/>
    <property type="match status" value="1"/>
</dbReference>
<dbReference type="InterPro" id="IPR005467">
    <property type="entry name" value="His_kinase_dom"/>
</dbReference>
<dbReference type="RefSeq" id="WP_259314806.1">
    <property type="nucleotide sequence ID" value="NZ_CP087164.1"/>
</dbReference>
<keyword evidence="7" id="KW-0418">Kinase</keyword>
<evidence type="ECO:0000259" key="14">
    <source>
        <dbReference type="PROSITE" id="PS50885"/>
    </source>
</evidence>
<accession>A0A9E6XVG8</accession>
<dbReference type="GO" id="GO:0005886">
    <property type="term" value="C:plasma membrane"/>
    <property type="evidence" value="ECO:0007669"/>
    <property type="project" value="UniProtKB-SubCell"/>
</dbReference>
<dbReference type="SMART" id="SM00388">
    <property type="entry name" value="HisKA"/>
    <property type="match status" value="1"/>
</dbReference>
<dbReference type="PROSITE" id="PS50109">
    <property type="entry name" value="HIS_KIN"/>
    <property type="match status" value="1"/>
</dbReference>
<comment type="catalytic activity">
    <reaction evidence="1">
        <text>ATP + protein L-histidine = ADP + protein N-phospho-L-histidine.</text>
        <dbReference type="EC" id="2.7.13.3"/>
    </reaction>
</comment>
<evidence type="ECO:0000256" key="10">
    <source>
        <dbReference type="ARBA" id="ARBA00023136"/>
    </source>
</evidence>
<dbReference type="CDD" id="cd06225">
    <property type="entry name" value="HAMP"/>
    <property type="match status" value="1"/>
</dbReference>
<dbReference type="EC" id="2.7.13.3" evidence="3"/>
<evidence type="ECO:0000256" key="9">
    <source>
        <dbReference type="ARBA" id="ARBA00023012"/>
    </source>
</evidence>
<comment type="subcellular location">
    <subcellularLocation>
        <location evidence="2">Cell membrane</location>
    </subcellularLocation>
</comment>
<dbReference type="CDD" id="cd00082">
    <property type="entry name" value="HisKA"/>
    <property type="match status" value="1"/>
</dbReference>
<dbReference type="Pfam" id="PF00672">
    <property type="entry name" value="HAMP"/>
    <property type="match status" value="1"/>
</dbReference>
<dbReference type="GO" id="GO:0000155">
    <property type="term" value="F:phosphorelay sensor kinase activity"/>
    <property type="evidence" value="ECO:0007669"/>
    <property type="project" value="InterPro"/>
</dbReference>
<evidence type="ECO:0000259" key="13">
    <source>
        <dbReference type="PROSITE" id="PS50109"/>
    </source>
</evidence>
<keyword evidence="4" id="KW-0597">Phosphoprotein</keyword>
<keyword evidence="8 12" id="KW-1133">Transmembrane helix</keyword>
<dbReference type="SUPFAM" id="SSF47384">
    <property type="entry name" value="Homodimeric domain of signal transducing histidine kinase"/>
    <property type="match status" value="1"/>
</dbReference>
<evidence type="ECO:0000256" key="2">
    <source>
        <dbReference type="ARBA" id="ARBA00004236"/>
    </source>
</evidence>
<dbReference type="InterPro" id="IPR003660">
    <property type="entry name" value="HAMP_dom"/>
</dbReference>
<dbReference type="InterPro" id="IPR004358">
    <property type="entry name" value="Sig_transdc_His_kin-like_C"/>
</dbReference>
<dbReference type="SUPFAM" id="SSF55874">
    <property type="entry name" value="ATPase domain of HSP90 chaperone/DNA topoisomerase II/histidine kinase"/>
    <property type="match status" value="1"/>
</dbReference>
<dbReference type="Pfam" id="PF02518">
    <property type="entry name" value="HATPase_c"/>
    <property type="match status" value="1"/>
</dbReference>
<dbReference type="Gene3D" id="6.10.340.10">
    <property type="match status" value="1"/>
</dbReference>
<dbReference type="CDD" id="cd00075">
    <property type="entry name" value="HATPase"/>
    <property type="match status" value="1"/>
</dbReference>
<dbReference type="PROSITE" id="PS50885">
    <property type="entry name" value="HAMP"/>
    <property type="match status" value="1"/>
</dbReference>
<dbReference type="Proteomes" id="UP001162834">
    <property type="component" value="Chromosome"/>
</dbReference>